<evidence type="ECO:0000256" key="6">
    <source>
        <dbReference type="ARBA" id="ARBA00079432"/>
    </source>
</evidence>
<dbReference type="InterPro" id="IPR017853">
    <property type="entry name" value="GH"/>
</dbReference>
<dbReference type="Proteomes" id="UP000267017">
    <property type="component" value="Unassembled WGS sequence"/>
</dbReference>
<protein>
    <recommendedName>
        <fullName evidence="6">Amygdalase</fullName>
    </recommendedName>
    <alternativeName>
        <fullName evidence="4">Cellobiase</fullName>
    </alternativeName>
    <alternativeName>
        <fullName evidence="5">Gentiobiase</fullName>
    </alternativeName>
</protein>
<dbReference type="FunFam" id="3.20.20.80:FF:000004">
    <property type="entry name" value="Beta-glucosidase 6-phospho-beta-glucosidase"/>
    <property type="match status" value="1"/>
</dbReference>
<dbReference type="GO" id="GO:0008422">
    <property type="term" value="F:beta-glucosidase activity"/>
    <property type="evidence" value="ECO:0007669"/>
    <property type="project" value="TreeGrafter"/>
</dbReference>
<organism evidence="10 11">
    <name type="scientific">Paenibacillus oralis</name>
    <dbReference type="NCBI Taxonomy" id="2490856"/>
    <lineage>
        <taxon>Bacteria</taxon>
        <taxon>Bacillati</taxon>
        <taxon>Bacillota</taxon>
        <taxon>Bacilli</taxon>
        <taxon>Bacillales</taxon>
        <taxon>Paenibacillaceae</taxon>
        <taxon>Paenibacillus</taxon>
    </lineage>
</organism>
<dbReference type="AlphaFoldDB" id="A0A3P3U4Z7"/>
<dbReference type="PROSITE" id="PS00653">
    <property type="entry name" value="GLYCOSYL_HYDROL_F1_2"/>
    <property type="match status" value="1"/>
</dbReference>
<evidence type="ECO:0000256" key="4">
    <source>
        <dbReference type="ARBA" id="ARBA00031448"/>
    </source>
</evidence>
<comment type="similarity">
    <text evidence="1 8">Belongs to the glycosyl hydrolase 1 family.</text>
</comment>
<keyword evidence="2 9" id="KW-0378">Hydrolase</keyword>
<evidence type="ECO:0000256" key="3">
    <source>
        <dbReference type="ARBA" id="ARBA00023295"/>
    </source>
</evidence>
<dbReference type="RefSeq" id="WP_128631487.1">
    <property type="nucleotide sequence ID" value="NZ_RRCN01000001.1"/>
</dbReference>
<dbReference type="EMBL" id="RRCN01000001">
    <property type="protein sequence ID" value="RRJ63653.1"/>
    <property type="molecule type" value="Genomic_DNA"/>
</dbReference>
<dbReference type="InterPro" id="IPR033132">
    <property type="entry name" value="GH_1_N_CS"/>
</dbReference>
<evidence type="ECO:0000256" key="9">
    <source>
        <dbReference type="RuleBase" id="RU004468"/>
    </source>
</evidence>
<dbReference type="Pfam" id="PF00232">
    <property type="entry name" value="Glyco_hydro_1"/>
    <property type="match status" value="1"/>
</dbReference>
<comment type="caution">
    <text evidence="10">The sequence shown here is derived from an EMBL/GenBank/DDBJ whole genome shotgun (WGS) entry which is preliminary data.</text>
</comment>
<dbReference type="SUPFAM" id="SSF51445">
    <property type="entry name" value="(Trans)glycosidases"/>
    <property type="match status" value="1"/>
</dbReference>
<accession>A0A3P3U4Z7</accession>
<dbReference type="GO" id="GO:0016052">
    <property type="term" value="P:carbohydrate catabolic process"/>
    <property type="evidence" value="ECO:0007669"/>
    <property type="project" value="TreeGrafter"/>
</dbReference>
<evidence type="ECO:0000256" key="1">
    <source>
        <dbReference type="ARBA" id="ARBA00010838"/>
    </source>
</evidence>
<gene>
    <name evidence="10" type="ORF">EHV15_12475</name>
</gene>
<dbReference type="PANTHER" id="PTHR10353">
    <property type="entry name" value="GLYCOSYL HYDROLASE"/>
    <property type="match status" value="1"/>
</dbReference>
<proteinExistence type="inferred from homology"/>
<evidence type="ECO:0000313" key="10">
    <source>
        <dbReference type="EMBL" id="RRJ63653.1"/>
    </source>
</evidence>
<dbReference type="PRINTS" id="PR00131">
    <property type="entry name" value="GLHYDRLASE1"/>
</dbReference>
<feature type="active site" description="Nucleophile" evidence="7">
    <location>
        <position position="387"/>
    </location>
</feature>
<sequence>MASVFPKYFLWGGAVAANQVEGAYNVDGKGLSTADVVRYVPPEERGSLEELLGMTRARLEEAIADTEGNYPKRRGIDFYRRYKEDIALLAEMGFKVFRLSISWPRIFPNGDDEAPNEAGLAFYDRVFDELRKHGIEPLVTISHYEMPVELVRRYNGWASRELVGLFVRYAETLFARYKGKVKYWLTFNEINCTLKAPFLGAGVLVEGEANPKQLAFQALHHQFVASALAVKRCRELDGEAKIGCMLARKLIYPYTCHPLDILKAQEENQMAQFCTDVQVRGVYPSFIKRHWEEHGVAVEMQPGDEAILRENLVDYLAFSYYMSVTTSANPEGAVRGGAGQAAGNLSSGLANPYLESSEWGWQIDPVGLRVVLKEMYDRYRIPLFVVENGLGAVDRIEADGSIRDDYRIEYFARHIEQMGEAIKDGVELWGYTSWGCIDLVSASTSEMRKRYGFIYVDQDDEGKGTLERIRKKSFYWYKKVIASHGEDLGNP</sequence>
<evidence type="ECO:0000313" key="11">
    <source>
        <dbReference type="Proteomes" id="UP000267017"/>
    </source>
</evidence>
<evidence type="ECO:0000256" key="5">
    <source>
        <dbReference type="ARBA" id="ARBA00032194"/>
    </source>
</evidence>
<evidence type="ECO:0000256" key="2">
    <source>
        <dbReference type="ARBA" id="ARBA00022801"/>
    </source>
</evidence>
<keyword evidence="3 9" id="KW-0326">Glycosidase</keyword>
<dbReference type="PROSITE" id="PS00572">
    <property type="entry name" value="GLYCOSYL_HYDROL_F1_1"/>
    <property type="match status" value="1"/>
</dbReference>
<dbReference type="NCBIfam" id="NF007158">
    <property type="entry name" value="PRK09593.1"/>
    <property type="match status" value="1"/>
</dbReference>
<dbReference type="InterPro" id="IPR001360">
    <property type="entry name" value="Glyco_hydro_1"/>
</dbReference>
<dbReference type="InterPro" id="IPR018120">
    <property type="entry name" value="Glyco_hydro_1_AS"/>
</dbReference>
<dbReference type="NCBIfam" id="NF007356">
    <property type="entry name" value="PRK09852.1"/>
    <property type="match status" value="1"/>
</dbReference>
<dbReference type="GO" id="GO:0005829">
    <property type="term" value="C:cytosol"/>
    <property type="evidence" value="ECO:0007669"/>
    <property type="project" value="TreeGrafter"/>
</dbReference>
<dbReference type="OrthoDB" id="108629at2"/>
<evidence type="ECO:0000256" key="8">
    <source>
        <dbReference type="RuleBase" id="RU003690"/>
    </source>
</evidence>
<reference evidence="10 11" key="1">
    <citation type="submission" date="2018-11" db="EMBL/GenBank/DDBJ databases">
        <title>Genome sequencing of Paenibacillus sp. KCOM 3021 (= ChDC PVNT-B20).</title>
        <authorList>
            <person name="Kook J.-K."/>
            <person name="Park S.-N."/>
            <person name="Lim Y.K."/>
        </authorList>
    </citation>
    <scope>NUCLEOTIDE SEQUENCE [LARGE SCALE GENOMIC DNA]</scope>
    <source>
        <strain evidence="10 11">KCOM 3021</strain>
    </source>
</reference>
<keyword evidence="11" id="KW-1185">Reference proteome</keyword>
<evidence type="ECO:0000256" key="7">
    <source>
        <dbReference type="PROSITE-ProRule" id="PRU10055"/>
    </source>
</evidence>
<dbReference type="PANTHER" id="PTHR10353:SF122">
    <property type="entry name" value="6-PHOSPHO-BETA-GLUCOSIDASE ASCB-RELATED"/>
    <property type="match status" value="1"/>
</dbReference>
<dbReference type="Gene3D" id="3.20.20.80">
    <property type="entry name" value="Glycosidases"/>
    <property type="match status" value="1"/>
</dbReference>
<name>A0A3P3U4Z7_9BACL</name>